<evidence type="ECO:0000259" key="13">
    <source>
        <dbReference type="Pfam" id="PF00593"/>
    </source>
</evidence>
<evidence type="ECO:0000256" key="5">
    <source>
        <dbReference type="ARBA" id="ARBA00022729"/>
    </source>
</evidence>
<dbReference type="InterPro" id="IPR012910">
    <property type="entry name" value="Plug_dom"/>
</dbReference>
<dbReference type="SUPFAM" id="SSF56935">
    <property type="entry name" value="Porins"/>
    <property type="match status" value="1"/>
</dbReference>
<evidence type="ECO:0000256" key="7">
    <source>
        <dbReference type="ARBA" id="ARBA00023136"/>
    </source>
</evidence>
<dbReference type="PANTHER" id="PTHR30069:SF29">
    <property type="entry name" value="HEMOGLOBIN AND HEMOGLOBIN-HAPTOGLOBIN-BINDING PROTEIN 1-RELATED"/>
    <property type="match status" value="1"/>
</dbReference>
<evidence type="ECO:0000256" key="11">
    <source>
        <dbReference type="RuleBase" id="RU003357"/>
    </source>
</evidence>
<dbReference type="Gene3D" id="2.170.130.10">
    <property type="entry name" value="TonB-dependent receptor, plug domain"/>
    <property type="match status" value="1"/>
</dbReference>
<evidence type="ECO:0000256" key="1">
    <source>
        <dbReference type="ARBA" id="ARBA00004571"/>
    </source>
</evidence>
<dbReference type="Gene3D" id="2.40.170.20">
    <property type="entry name" value="TonB-dependent receptor, beta-barrel domain"/>
    <property type="match status" value="1"/>
</dbReference>
<keyword evidence="9 10" id="KW-0998">Cell outer membrane</keyword>
<dbReference type="InterPro" id="IPR037066">
    <property type="entry name" value="Plug_dom_sf"/>
</dbReference>
<evidence type="ECO:0000256" key="4">
    <source>
        <dbReference type="ARBA" id="ARBA00022692"/>
    </source>
</evidence>
<evidence type="ECO:0000259" key="14">
    <source>
        <dbReference type="Pfam" id="PF07715"/>
    </source>
</evidence>
<gene>
    <name evidence="15" type="ORF">G4D72_09120</name>
</gene>
<feature type="signal peptide" evidence="12">
    <location>
        <begin position="1"/>
        <end position="21"/>
    </location>
</feature>
<dbReference type="RefSeq" id="WP_166077376.1">
    <property type="nucleotide sequence ID" value="NZ_JAAJBT010000005.1"/>
</dbReference>
<feature type="chain" id="PRO_5046483133" evidence="12">
    <location>
        <begin position="22"/>
        <end position="732"/>
    </location>
</feature>
<keyword evidence="8 15" id="KW-0675">Receptor</keyword>
<dbReference type="Proteomes" id="UP000800984">
    <property type="component" value="Unassembled WGS sequence"/>
</dbReference>
<feature type="domain" description="TonB-dependent receptor-like beta-barrel" evidence="13">
    <location>
        <begin position="270"/>
        <end position="705"/>
    </location>
</feature>
<dbReference type="PROSITE" id="PS52016">
    <property type="entry name" value="TONB_DEPENDENT_REC_3"/>
    <property type="match status" value="1"/>
</dbReference>
<keyword evidence="16" id="KW-1185">Reference proteome</keyword>
<feature type="domain" description="TonB-dependent receptor plug" evidence="14">
    <location>
        <begin position="47"/>
        <end position="153"/>
    </location>
</feature>
<dbReference type="Pfam" id="PF07715">
    <property type="entry name" value="Plug"/>
    <property type="match status" value="1"/>
</dbReference>
<keyword evidence="2 10" id="KW-0813">Transport</keyword>
<reference evidence="15 16" key="1">
    <citation type="submission" date="2020-02" db="EMBL/GenBank/DDBJ databases">
        <authorList>
            <person name="Chen W.-M."/>
        </authorList>
    </citation>
    <scope>NUCLEOTIDE SEQUENCE [LARGE SCALE GENOMIC DNA]</scope>
    <source>
        <strain evidence="15 16">KDG-16</strain>
    </source>
</reference>
<dbReference type="InterPro" id="IPR039426">
    <property type="entry name" value="TonB-dep_rcpt-like"/>
</dbReference>
<evidence type="ECO:0000256" key="2">
    <source>
        <dbReference type="ARBA" id="ARBA00022448"/>
    </source>
</evidence>
<evidence type="ECO:0000256" key="10">
    <source>
        <dbReference type="PROSITE-ProRule" id="PRU01360"/>
    </source>
</evidence>
<comment type="similarity">
    <text evidence="10 11">Belongs to the TonB-dependent receptor family.</text>
</comment>
<accession>A0ABX0I6L0</accession>
<organism evidence="15 16">
    <name type="scientific">Flavobacterium difficile</name>
    <dbReference type="NCBI Taxonomy" id="2709659"/>
    <lineage>
        <taxon>Bacteria</taxon>
        <taxon>Pseudomonadati</taxon>
        <taxon>Bacteroidota</taxon>
        <taxon>Flavobacteriia</taxon>
        <taxon>Flavobacteriales</taxon>
        <taxon>Flavobacteriaceae</taxon>
        <taxon>Flavobacterium</taxon>
    </lineage>
</organism>
<dbReference type="InterPro" id="IPR000531">
    <property type="entry name" value="Beta-barrel_TonB"/>
</dbReference>
<sequence length="732" mass="82233">MKKNYLCLFGLLTLTTQLSFSQEVTDTIKTQNIEEIKINSKKFKIDKNQTPSQIEIISKEKIEFQNFQTTADMLANSGALFVQKSQQGGGSPVIRGFEASRVLLLVDGVRMNNLIFRAGHLQNVITVDENFLETALVQFGPTSSLYGSDALGGSVNMITKSAKFGNGFSGNVNTRYSSANEEKSGYFDINYGATNFASLTAFSYNDFGDLRMGKKKNHNGDFFGERTTYVQTTDNVDVLTTNNNKYLQVGSGYKQYNFMQKFTYLSKNNIKQNINFQYSTSSDINRYDRLTDKSSTGLRSAEWYYGPQKRLLAVYSLEKENLFTNTDFKLDAGYQNVEESRINRNFGSANRNNRIEKVGIFSLAANFETKLNKGNLYFGIENYYDDLNSSAFRENINTGLITPLDSRYPNGDNNMMRNDVYLSYSSKRYKSTNFSMGGRIGYAILNSNIADNSVFPLPFSEIKQQNLTYSGNIGVVHNASENFILKSNLSSGFRVPNIDDLAKIFESGAGTLIVPNKDLKPEQTVTGDLGFVLKSKTNAHQFDITYFYTQLYDAIVTDEFTFNGSNTYDFGGGDVRNVIANQNLGKAFVTGFNGTIKTELTKNLQFNGSYNFTLGRVTTEGNKRPLDHIPPYYGRLGFSYTPKWATFEAYMLFNGKKRLQDYSTSGEDNLVYAPANGMPAWETYNFKVGTKQIYNFTLFAGVENILDTQYRNFASGINAAGRNIYGGAKYSF</sequence>
<comment type="caution">
    <text evidence="15">The sequence shown here is derived from an EMBL/GenBank/DDBJ whole genome shotgun (WGS) entry which is preliminary data.</text>
</comment>
<proteinExistence type="inferred from homology"/>
<evidence type="ECO:0000256" key="12">
    <source>
        <dbReference type="SAM" id="SignalP"/>
    </source>
</evidence>
<dbReference type="Pfam" id="PF00593">
    <property type="entry name" value="TonB_dep_Rec_b-barrel"/>
    <property type="match status" value="1"/>
</dbReference>
<keyword evidence="5 12" id="KW-0732">Signal</keyword>
<evidence type="ECO:0000256" key="9">
    <source>
        <dbReference type="ARBA" id="ARBA00023237"/>
    </source>
</evidence>
<keyword evidence="6 11" id="KW-0798">TonB box</keyword>
<evidence type="ECO:0000313" key="16">
    <source>
        <dbReference type="Proteomes" id="UP000800984"/>
    </source>
</evidence>
<evidence type="ECO:0000256" key="8">
    <source>
        <dbReference type="ARBA" id="ARBA00023170"/>
    </source>
</evidence>
<keyword evidence="7 10" id="KW-0472">Membrane</keyword>
<dbReference type="InterPro" id="IPR036942">
    <property type="entry name" value="Beta-barrel_TonB_sf"/>
</dbReference>
<evidence type="ECO:0000256" key="6">
    <source>
        <dbReference type="ARBA" id="ARBA00023077"/>
    </source>
</evidence>
<dbReference type="EMBL" id="JAAJBT010000005">
    <property type="protein sequence ID" value="NHM02267.1"/>
    <property type="molecule type" value="Genomic_DNA"/>
</dbReference>
<protein>
    <submittedName>
        <fullName evidence="15">TonB-dependent receptor</fullName>
    </submittedName>
</protein>
<evidence type="ECO:0000313" key="15">
    <source>
        <dbReference type="EMBL" id="NHM02267.1"/>
    </source>
</evidence>
<name>A0ABX0I6L0_9FLAO</name>
<keyword evidence="4 10" id="KW-0812">Transmembrane</keyword>
<comment type="subcellular location">
    <subcellularLocation>
        <location evidence="1 10">Cell outer membrane</location>
        <topology evidence="1 10">Multi-pass membrane protein</topology>
    </subcellularLocation>
</comment>
<keyword evidence="3 10" id="KW-1134">Transmembrane beta strand</keyword>
<dbReference type="PANTHER" id="PTHR30069">
    <property type="entry name" value="TONB-DEPENDENT OUTER MEMBRANE RECEPTOR"/>
    <property type="match status" value="1"/>
</dbReference>
<evidence type="ECO:0000256" key="3">
    <source>
        <dbReference type="ARBA" id="ARBA00022452"/>
    </source>
</evidence>